<organism evidence="2 3">
    <name type="scientific">Prorocentrum cordatum</name>
    <dbReference type="NCBI Taxonomy" id="2364126"/>
    <lineage>
        <taxon>Eukaryota</taxon>
        <taxon>Sar</taxon>
        <taxon>Alveolata</taxon>
        <taxon>Dinophyceae</taxon>
        <taxon>Prorocentrales</taxon>
        <taxon>Prorocentraceae</taxon>
        <taxon>Prorocentrum</taxon>
    </lineage>
</organism>
<dbReference type="Proteomes" id="UP001189429">
    <property type="component" value="Unassembled WGS sequence"/>
</dbReference>
<feature type="compositionally biased region" description="Basic residues" evidence="1">
    <location>
        <begin position="54"/>
        <end position="63"/>
    </location>
</feature>
<sequence length="608" mass="63996">SRWLKSAGLKRRRISRAGRAFGSLFFPGPQSQSGRSASFTDHAVGSGVPGLERRPRHHPPARAHHAEAVRGPTRPERVGLRFPLRRTAAGRLARPPALGTSDAPRRRPAPQHTRRALLAGCRGRRGRGCRCGALGARGRVGGGPRRRRGRTSCLDLPSEGSALHASGACQPCGWFWKLGGCQNGRQCNRCHLCPEGELKTRKKAKHTLFRLGLATPQSAGGSAQEMSEPRRVRFMGETPKTSNGQQSQAAAKTIGFRDEPAEDVAALASRPSESPADACRPILKLPPRAAAEDSGETVGSITVELLGGETAPGRLSNAAAASPADGDGELAFPPGLAPAGGSQLHGTGTCQPCAWFWKADGCKAGLACDYCHQCPRGELKARKRYKHSLMRLGLVTPKVAQCTRNVTFGDEVVAALSKQESDNDESTSAAGSAEELAVSLSSDDAAAERQAPGARSSDGSVMPVPPGLELPPETPSHGSTLHQTGACQPCAWFWKPGSCQNGSNCSGGSVDCHLCPESELKDRRKSKHAQMRLGLTTPKVQRANKAGAQGGDSTLSADAPEFMPTFGSVALRMGLATPRAPCGGPFDWQAPDLRVGMFGMEVPVCGGA</sequence>
<feature type="compositionally biased region" description="Polar residues" evidence="1">
    <location>
        <begin position="29"/>
        <end position="39"/>
    </location>
</feature>
<evidence type="ECO:0008006" key="4">
    <source>
        <dbReference type="Google" id="ProtNLM"/>
    </source>
</evidence>
<feature type="compositionally biased region" description="Basic and acidic residues" evidence="1">
    <location>
        <begin position="64"/>
        <end position="79"/>
    </location>
</feature>
<feature type="compositionally biased region" description="Pro residues" evidence="1">
    <location>
        <begin position="463"/>
        <end position="474"/>
    </location>
</feature>
<evidence type="ECO:0000313" key="3">
    <source>
        <dbReference type="Proteomes" id="UP001189429"/>
    </source>
</evidence>
<evidence type="ECO:0000256" key="1">
    <source>
        <dbReference type="SAM" id="MobiDB-lite"/>
    </source>
</evidence>
<accession>A0ABN9UEI7</accession>
<dbReference type="EMBL" id="CAUYUJ010015771">
    <property type="protein sequence ID" value="CAK0857929.1"/>
    <property type="molecule type" value="Genomic_DNA"/>
</dbReference>
<feature type="region of interest" description="Disordered" evidence="1">
    <location>
        <begin position="418"/>
        <end position="481"/>
    </location>
</feature>
<comment type="caution">
    <text evidence="2">The sequence shown here is derived from an EMBL/GenBank/DDBJ whole genome shotgun (WGS) entry which is preliminary data.</text>
</comment>
<evidence type="ECO:0000313" key="2">
    <source>
        <dbReference type="EMBL" id="CAK0857929.1"/>
    </source>
</evidence>
<name>A0ABN9UEI7_9DINO</name>
<feature type="region of interest" description="Disordered" evidence="1">
    <location>
        <begin position="316"/>
        <end position="335"/>
    </location>
</feature>
<reference evidence="2" key="1">
    <citation type="submission" date="2023-10" db="EMBL/GenBank/DDBJ databases">
        <authorList>
            <person name="Chen Y."/>
            <person name="Shah S."/>
            <person name="Dougan E. K."/>
            <person name="Thang M."/>
            <person name="Chan C."/>
        </authorList>
    </citation>
    <scope>NUCLEOTIDE SEQUENCE [LARGE SCALE GENOMIC DNA]</scope>
</reference>
<proteinExistence type="predicted"/>
<feature type="region of interest" description="Disordered" evidence="1">
    <location>
        <begin position="22"/>
        <end position="113"/>
    </location>
</feature>
<keyword evidence="3" id="KW-1185">Reference proteome</keyword>
<feature type="non-terminal residue" evidence="2">
    <location>
        <position position="1"/>
    </location>
</feature>
<gene>
    <name evidence="2" type="ORF">PCOR1329_LOCUS47867</name>
</gene>
<protein>
    <recommendedName>
        <fullName evidence="4">C3H1-type domain-containing protein</fullName>
    </recommendedName>
</protein>